<keyword evidence="6" id="KW-0862">Zinc</keyword>
<dbReference type="PROSITE" id="PS00518">
    <property type="entry name" value="ZF_RING_1"/>
    <property type="match status" value="1"/>
</dbReference>
<feature type="domain" description="B box-type" evidence="10">
    <location>
        <begin position="165"/>
        <end position="212"/>
    </location>
</feature>
<dbReference type="InterPro" id="IPR017907">
    <property type="entry name" value="Znf_RING_CS"/>
</dbReference>
<feature type="compositionally biased region" description="Polar residues" evidence="9">
    <location>
        <begin position="505"/>
        <end position="514"/>
    </location>
</feature>
<protein>
    <recommendedName>
        <fullName evidence="10">B box-type domain-containing protein</fullName>
    </recommendedName>
</protein>
<dbReference type="InterPro" id="IPR013083">
    <property type="entry name" value="Znf_RING/FYVE/PHD"/>
</dbReference>
<dbReference type="EMBL" id="CANHGI010000003">
    <property type="protein sequence ID" value="CAI5445972.1"/>
    <property type="molecule type" value="Genomic_DNA"/>
</dbReference>
<dbReference type="InterPro" id="IPR003649">
    <property type="entry name" value="Bbox_C"/>
</dbReference>
<dbReference type="InterPro" id="IPR000315">
    <property type="entry name" value="Znf_B-box"/>
</dbReference>
<feature type="region of interest" description="Disordered" evidence="9">
    <location>
        <begin position="1011"/>
        <end position="1033"/>
    </location>
</feature>
<evidence type="ECO:0000256" key="3">
    <source>
        <dbReference type="ARBA" id="ARBA00022737"/>
    </source>
</evidence>
<feature type="compositionally biased region" description="Low complexity" evidence="9">
    <location>
        <begin position="455"/>
        <end position="472"/>
    </location>
</feature>
<evidence type="ECO:0000256" key="2">
    <source>
        <dbReference type="ARBA" id="ARBA00022723"/>
    </source>
</evidence>
<dbReference type="InterPro" id="IPR001841">
    <property type="entry name" value="Znf_RING"/>
</dbReference>
<dbReference type="SMART" id="SM00336">
    <property type="entry name" value="BBOX"/>
    <property type="match status" value="2"/>
</dbReference>
<dbReference type="SMART" id="SM00502">
    <property type="entry name" value="BBC"/>
    <property type="match status" value="1"/>
</dbReference>
<keyword evidence="2" id="KW-0479">Metal-binding</keyword>
<reference evidence="11" key="1">
    <citation type="submission" date="2022-11" db="EMBL/GenBank/DDBJ databases">
        <authorList>
            <person name="Kikuchi T."/>
        </authorList>
    </citation>
    <scope>NUCLEOTIDE SEQUENCE</scope>
    <source>
        <strain evidence="11">PS1010</strain>
    </source>
</reference>
<dbReference type="InterPro" id="IPR011042">
    <property type="entry name" value="6-blade_b-propeller_TolB-like"/>
</dbReference>
<feature type="coiled-coil region" evidence="8">
    <location>
        <begin position="323"/>
        <end position="354"/>
    </location>
</feature>
<evidence type="ECO:0000313" key="12">
    <source>
        <dbReference type="Proteomes" id="UP001152747"/>
    </source>
</evidence>
<keyword evidence="12" id="KW-1185">Reference proteome</keyword>
<keyword evidence="8" id="KW-0175">Coiled coil</keyword>
<dbReference type="PROSITE" id="PS50119">
    <property type="entry name" value="ZF_BBOX"/>
    <property type="match status" value="2"/>
</dbReference>
<dbReference type="Pfam" id="PF01436">
    <property type="entry name" value="NHL"/>
    <property type="match status" value="1"/>
</dbReference>
<evidence type="ECO:0000259" key="10">
    <source>
        <dbReference type="PROSITE" id="PS50119"/>
    </source>
</evidence>
<accession>A0A9P1N013</accession>
<dbReference type="GO" id="GO:0005654">
    <property type="term" value="C:nucleoplasm"/>
    <property type="evidence" value="ECO:0007669"/>
    <property type="project" value="TreeGrafter"/>
</dbReference>
<dbReference type="GO" id="GO:0008270">
    <property type="term" value="F:zinc ion binding"/>
    <property type="evidence" value="ECO:0007669"/>
    <property type="project" value="UniProtKB-KW"/>
</dbReference>
<comment type="caution">
    <text evidence="11">The sequence shown here is derived from an EMBL/GenBank/DDBJ whole genome shotgun (WGS) entry which is preliminary data.</text>
</comment>
<dbReference type="SUPFAM" id="SSF57845">
    <property type="entry name" value="B-box zinc-binding domain"/>
    <property type="match status" value="1"/>
</dbReference>
<keyword evidence="3" id="KW-0677">Repeat</keyword>
<keyword evidence="5" id="KW-0833">Ubl conjugation pathway</keyword>
<gene>
    <name evidence="11" type="ORF">CAMP_LOCUS8609</name>
</gene>
<dbReference type="Proteomes" id="UP001152747">
    <property type="component" value="Unassembled WGS sequence"/>
</dbReference>
<feature type="region of interest" description="Disordered" evidence="9">
    <location>
        <begin position="504"/>
        <end position="559"/>
    </location>
</feature>
<dbReference type="InterPro" id="IPR047153">
    <property type="entry name" value="TRIM45/56/19-like"/>
</dbReference>
<dbReference type="AlphaFoldDB" id="A0A9P1N013"/>
<feature type="domain" description="B box-type" evidence="10">
    <location>
        <begin position="224"/>
        <end position="264"/>
    </location>
</feature>
<feature type="compositionally biased region" description="Low complexity" evidence="9">
    <location>
        <begin position="537"/>
        <end position="559"/>
    </location>
</feature>
<dbReference type="SUPFAM" id="SSF57850">
    <property type="entry name" value="RING/U-box"/>
    <property type="match status" value="1"/>
</dbReference>
<keyword evidence="1" id="KW-0597">Phosphoprotein</keyword>
<evidence type="ECO:0000256" key="5">
    <source>
        <dbReference type="ARBA" id="ARBA00022786"/>
    </source>
</evidence>
<feature type="compositionally biased region" description="Low complexity" evidence="9">
    <location>
        <begin position="1013"/>
        <end position="1023"/>
    </location>
</feature>
<dbReference type="Gene3D" id="2.120.10.30">
    <property type="entry name" value="TolB, C-terminal domain"/>
    <property type="match status" value="1"/>
</dbReference>
<evidence type="ECO:0000313" key="11">
    <source>
        <dbReference type="EMBL" id="CAI5445972.1"/>
    </source>
</evidence>
<evidence type="ECO:0000256" key="7">
    <source>
        <dbReference type="PROSITE-ProRule" id="PRU00024"/>
    </source>
</evidence>
<dbReference type="SMART" id="SM00184">
    <property type="entry name" value="RING"/>
    <property type="match status" value="2"/>
</dbReference>
<dbReference type="GO" id="GO:0061630">
    <property type="term" value="F:ubiquitin protein ligase activity"/>
    <property type="evidence" value="ECO:0007669"/>
    <property type="project" value="TreeGrafter"/>
</dbReference>
<organism evidence="11 12">
    <name type="scientific">Caenorhabditis angaria</name>
    <dbReference type="NCBI Taxonomy" id="860376"/>
    <lineage>
        <taxon>Eukaryota</taxon>
        <taxon>Metazoa</taxon>
        <taxon>Ecdysozoa</taxon>
        <taxon>Nematoda</taxon>
        <taxon>Chromadorea</taxon>
        <taxon>Rhabditida</taxon>
        <taxon>Rhabditina</taxon>
        <taxon>Rhabditomorpha</taxon>
        <taxon>Rhabditoidea</taxon>
        <taxon>Rhabditidae</taxon>
        <taxon>Peloderinae</taxon>
        <taxon>Caenorhabditis</taxon>
    </lineage>
</organism>
<feature type="region of interest" description="Disordered" evidence="9">
    <location>
        <begin position="455"/>
        <end position="474"/>
    </location>
</feature>
<dbReference type="Pfam" id="PF13445">
    <property type="entry name" value="zf-RING_UBOX"/>
    <property type="match status" value="1"/>
</dbReference>
<sequence length="1033" mass="113389">MRKVERPTANGGGRHETTRNHSKTPSLNGNNDIRSGASSPMFGTEPLPEDDSSHCPYCHKDFRKPRVLDCLHSICEDCIIAQLDGRLQQKSAISEDNSRKNGSASNSLDCELESSKLTERPTPPGVIRCPICAQESHVGNDVRYVHAMLLDYVRVAELDSCPASKQDRRCKACKSEQQSVAVCKQCNSDLCSNCLTAHGVMRMFDGHYVTTYEELALRGSQPENRPVLCATHGLQTRYLCATCEGMACKQCLELEHVTHRVIEVTDLVIKAIYDDIGSNVESLEQKFQASMEEFSSLPEKTNNLMQQYESMKYRVESYFEEISKTLEELKMKKLVELEEARQKQEQAIDDLARKMTINESRIHDAIGFTRRLLTKSNGLEMVASRKKVIQQLGNLSHAIPSNGHQVELEYHPLGKKQMENCLSMLGGYVVGRVIQPTTKDVSPIGSEISNNRIIQQQPPSQTPPQQQQPQAQDNWGSAVFQTAVAPVAPPLALGAIGGERKKNQGLITNGNNMIPASGEMFGWPSATESPPPPIQPPQQQQQQTQPTNGILTTNGNGNGNTVAQQINSLPNVNTNALRPDILAMAAVARQNVDALNMTNLTNALTASGIGQQPTPNQLLMWPQLNETVANQNAAAILQNQLMTAALLSQNRSLINPATMLALQQQQQQQQVKRPIQTPTMEHLISLNMGTLPRNGTPHQNSSSLVDITNQSVQQVVSSGSQRVSELKVHSVFGTSQQGSSIRELHCPSGFCLSDNDDILIADTNNHRVVVCGPPHPWKIGRPGTDDGQLCFPRKVIALKGDAARYVVLDKGGDGKTRAQIFEGRGEFVKRINMHIIAPRGGIEVSAATATPNGQLLLVDSAGLVYLIDVDAQRVSFYFDASAQLGEASDVAMFESNIYITDFKHHCVQVFSIDGKFMRKMGEPSQTPYPIGIDVSKSGEVLVADTHGNHLHVVVFGADGHHQHSFTHNEFRLSRCVGLRIARSGHIVTLCKHNHTLFVFKPLVLPNGNPVPTPVSSTQQTTSQINPAILSKFP</sequence>
<feature type="compositionally biased region" description="Polar residues" evidence="9">
    <location>
        <begin position="23"/>
        <end position="38"/>
    </location>
</feature>
<proteinExistence type="predicted"/>
<keyword evidence="4 7" id="KW-0863">Zinc-finger</keyword>
<dbReference type="PANTHER" id="PTHR25462:SF296">
    <property type="entry name" value="MEIOTIC P26, ISOFORM F"/>
    <property type="match status" value="1"/>
</dbReference>
<feature type="region of interest" description="Disordered" evidence="9">
    <location>
        <begin position="1"/>
        <end position="50"/>
    </location>
</feature>
<dbReference type="SUPFAM" id="SSF101898">
    <property type="entry name" value="NHL repeat"/>
    <property type="match status" value="1"/>
</dbReference>
<evidence type="ECO:0000256" key="8">
    <source>
        <dbReference type="SAM" id="Coils"/>
    </source>
</evidence>
<dbReference type="Gene3D" id="3.30.160.60">
    <property type="entry name" value="Classic Zinc Finger"/>
    <property type="match status" value="1"/>
</dbReference>
<evidence type="ECO:0000256" key="6">
    <source>
        <dbReference type="ARBA" id="ARBA00022833"/>
    </source>
</evidence>
<dbReference type="InterPro" id="IPR027370">
    <property type="entry name" value="Znf-RING_euk"/>
</dbReference>
<dbReference type="PANTHER" id="PTHR25462">
    <property type="entry name" value="BONUS, ISOFORM C-RELATED"/>
    <property type="match status" value="1"/>
</dbReference>
<evidence type="ECO:0000256" key="9">
    <source>
        <dbReference type="SAM" id="MobiDB-lite"/>
    </source>
</evidence>
<dbReference type="InterPro" id="IPR001258">
    <property type="entry name" value="NHL_repeat"/>
</dbReference>
<name>A0A9P1N013_9PELO</name>
<dbReference type="OrthoDB" id="342730at2759"/>
<evidence type="ECO:0000256" key="4">
    <source>
        <dbReference type="ARBA" id="ARBA00022771"/>
    </source>
</evidence>
<dbReference type="CDD" id="cd14959">
    <property type="entry name" value="NHL_brat_like"/>
    <property type="match status" value="1"/>
</dbReference>
<dbReference type="Gene3D" id="3.30.40.10">
    <property type="entry name" value="Zinc/RING finger domain, C3HC4 (zinc finger)"/>
    <property type="match status" value="1"/>
</dbReference>
<evidence type="ECO:0000256" key="1">
    <source>
        <dbReference type="ARBA" id="ARBA00022553"/>
    </source>
</evidence>